<keyword evidence="1" id="KW-0812">Transmembrane</keyword>
<feature type="transmembrane region" description="Helical" evidence="1">
    <location>
        <begin position="30"/>
        <end position="51"/>
    </location>
</feature>
<evidence type="ECO:0000313" key="4">
    <source>
        <dbReference type="Proteomes" id="UP000565785"/>
    </source>
</evidence>
<dbReference type="Proteomes" id="UP000565785">
    <property type="component" value="Unassembled WGS sequence"/>
</dbReference>
<evidence type="ECO:0000256" key="2">
    <source>
        <dbReference type="SAM" id="SignalP"/>
    </source>
</evidence>
<protein>
    <submittedName>
        <fullName evidence="3">TM220 protein</fullName>
    </submittedName>
</protein>
<name>A0A7L1NV71_RHICY</name>
<dbReference type="PANTHER" id="PTHR34262:SF1">
    <property type="entry name" value="TRANSMEMBRANE PROTEIN 220"/>
    <property type="match status" value="1"/>
</dbReference>
<keyword evidence="1" id="KW-0472">Membrane</keyword>
<dbReference type="PANTHER" id="PTHR34262">
    <property type="entry name" value="TRANSMEMBRANE PROTEIN 220"/>
    <property type="match status" value="1"/>
</dbReference>
<gene>
    <name evidence="3" type="primary">Tmem220</name>
    <name evidence="3" type="ORF">RHICYA_R00372</name>
</gene>
<dbReference type="OrthoDB" id="9924288at2759"/>
<feature type="non-terminal residue" evidence="3">
    <location>
        <position position="1"/>
    </location>
</feature>
<dbReference type="EMBL" id="VXBP01008728">
    <property type="protein sequence ID" value="NXO02784.1"/>
    <property type="molecule type" value="Genomic_DNA"/>
</dbReference>
<feature type="non-terminal residue" evidence="3">
    <location>
        <position position="157"/>
    </location>
</feature>
<keyword evidence="1" id="KW-1133">Transmembrane helix</keyword>
<proteinExistence type="predicted"/>
<feature type="signal peptide" evidence="2">
    <location>
        <begin position="1"/>
        <end position="20"/>
    </location>
</feature>
<reference evidence="3 4" key="1">
    <citation type="submission" date="2019-09" db="EMBL/GenBank/DDBJ databases">
        <title>Bird 10,000 Genomes (B10K) Project - Family phase.</title>
        <authorList>
            <person name="Zhang G."/>
        </authorList>
    </citation>
    <scope>NUCLEOTIDE SEQUENCE [LARGE SCALE GENOMIC DNA]</scope>
    <source>
        <strain evidence="3">B10K-DU-002-35</strain>
        <tissue evidence="3">Muscle</tissue>
    </source>
</reference>
<keyword evidence="4" id="KW-1185">Reference proteome</keyword>
<feature type="transmembrane region" description="Helical" evidence="1">
    <location>
        <begin position="63"/>
        <end position="84"/>
    </location>
</feature>
<dbReference type="AlphaFoldDB" id="A0A7L1NV71"/>
<organism evidence="3 4">
    <name type="scientific">Rhinopomastus cyanomelas</name>
    <name type="common">Common scimitarbill</name>
    <dbReference type="NCBI Taxonomy" id="113115"/>
    <lineage>
        <taxon>Eukaryota</taxon>
        <taxon>Metazoa</taxon>
        <taxon>Chordata</taxon>
        <taxon>Craniata</taxon>
        <taxon>Vertebrata</taxon>
        <taxon>Euteleostomi</taxon>
        <taxon>Archelosauria</taxon>
        <taxon>Archosauria</taxon>
        <taxon>Dinosauria</taxon>
        <taxon>Saurischia</taxon>
        <taxon>Theropoda</taxon>
        <taxon>Coelurosauria</taxon>
        <taxon>Aves</taxon>
        <taxon>Neognathae</taxon>
        <taxon>Neoaves</taxon>
        <taxon>Telluraves</taxon>
        <taxon>Coraciimorphae</taxon>
        <taxon>Bucerotiformes</taxon>
        <taxon>Rhinopomastidae</taxon>
        <taxon>Rhinopomastus</taxon>
    </lineage>
</organism>
<feature type="chain" id="PRO_5029607327" evidence="2">
    <location>
        <begin position="21"/>
        <end position="157"/>
    </location>
</feature>
<feature type="transmembrane region" description="Helical" evidence="1">
    <location>
        <begin position="120"/>
        <end position="141"/>
    </location>
</feature>
<dbReference type="InterPro" id="IPR029377">
    <property type="entry name" value="TMEM220"/>
</dbReference>
<comment type="caution">
    <text evidence="3">The sequence shown here is derived from an EMBL/GenBank/DDBJ whole genome shotgun (WGS) entry which is preliminary data.</text>
</comment>
<accession>A0A7L1NV71</accession>
<sequence length="157" mass="17069">GWLWRFCNLLMAAFFALAAAVQVNDPDAGLWMVVYSIPAALSLLVSINSSVTDNGIWRTLCDLHTAGCIVGTVALACSLVTYTQGNILQEEEGRELFGLLIITVWMGLCRSSAKSPPGGVLLAAAVVVTLFPFVSWLYVYVNKEMRASWPTHCKTVI</sequence>
<keyword evidence="2" id="KW-0732">Signal</keyword>
<evidence type="ECO:0000313" key="3">
    <source>
        <dbReference type="EMBL" id="NXO02784.1"/>
    </source>
</evidence>
<evidence type="ECO:0000256" key="1">
    <source>
        <dbReference type="SAM" id="Phobius"/>
    </source>
</evidence>
<dbReference type="Pfam" id="PF15071">
    <property type="entry name" value="TMEM220"/>
    <property type="match status" value="1"/>
</dbReference>